<dbReference type="InterPro" id="IPR000591">
    <property type="entry name" value="DEP_dom"/>
</dbReference>
<dbReference type="EMBL" id="CP002501">
    <property type="protein sequence ID" value="AET39927.1"/>
    <property type="molecule type" value="Genomic_DNA"/>
</dbReference>
<dbReference type="HOGENOM" id="CLU_000935_1_1_1"/>
<dbReference type="GO" id="GO:0051058">
    <property type="term" value="P:negative regulation of small GTPase mediated signal transduction"/>
    <property type="evidence" value="ECO:0007669"/>
    <property type="project" value="EnsemblFungi"/>
</dbReference>
<dbReference type="GO" id="GO:0035556">
    <property type="term" value="P:intracellular signal transduction"/>
    <property type="evidence" value="ECO:0007669"/>
    <property type="project" value="InterPro"/>
</dbReference>
<dbReference type="FunCoup" id="I6NCY5">
    <property type="interactions" value="666"/>
</dbReference>
<feature type="domain" description="DEP" evidence="6">
    <location>
        <begin position="1179"/>
        <end position="1254"/>
    </location>
</feature>
<dbReference type="InterPro" id="IPR045838">
    <property type="entry name" value="DEPDC5_CTD"/>
</dbReference>
<dbReference type="PROSITE" id="PS50186">
    <property type="entry name" value="DEP"/>
    <property type="match status" value="1"/>
</dbReference>
<dbReference type="GeneID" id="11472927"/>
<dbReference type="GO" id="GO:2000785">
    <property type="term" value="P:regulation of autophagosome assembly"/>
    <property type="evidence" value="ECO:0007669"/>
    <property type="project" value="EnsemblFungi"/>
</dbReference>
<evidence type="ECO:0000313" key="8">
    <source>
        <dbReference type="Proteomes" id="UP000006790"/>
    </source>
</evidence>
<evidence type="ECO:0000313" key="7">
    <source>
        <dbReference type="EMBL" id="AET39927.1"/>
    </source>
</evidence>
<dbReference type="PANTHER" id="PTHR13179:SF8">
    <property type="entry name" value="GATOR COMPLEX PROTEIN DEPDC5"/>
    <property type="match status" value="1"/>
</dbReference>
<evidence type="ECO:0000256" key="1">
    <source>
        <dbReference type="ARBA" id="ARBA00004148"/>
    </source>
</evidence>
<dbReference type="GO" id="GO:1990130">
    <property type="term" value="C:GATOR1 complex"/>
    <property type="evidence" value="ECO:0007669"/>
    <property type="project" value="EnsemblFungi"/>
</dbReference>
<dbReference type="STRING" id="931890.I6NCY5"/>
<proteinExistence type="inferred from homology"/>
<dbReference type="SUPFAM" id="SSF46785">
    <property type="entry name" value="Winged helix' DNA-binding domain"/>
    <property type="match status" value="1"/>
</dbReference>
<feature type="region of interest" description="Disordered" evidence="5">
    <location>
        <begin position="56"/>
        <end position="75"/>
    </location>
</feature>
<keyword evidence="8" id="KW-1185">Reference proteome</keyword>
<protein>
    <recommendedName>
        <fullName evidence="3">Vacuolar membrane-associated protein IML1</fullName>
    </recommendedName>
    <alternativeName>
        <fullName evidence="4">Vacuolar membrane-associated protein iml1</fullName>
    </alternativeName>
</protein>
<dbReference type="InterPro" id="IPR036388">
    <property type="entry name" value="WH-like_DNA-bd_sf"/>
</dbReference>
<feature type="compositionally biased region" description="Polar residues" evidence="5">
    <location>
        <begin position="1267"/>
        <end position="1296"/>
    </location>
</feature>
<comment type="subcellular location">
    <subcellularLocation>
        <location evidence="1">Vacuole membrane</location>
        <topology evidence="1">Peripheral membrane protein</topology>
    </subcellularLocation>
</comment>
<dbReference type="eggNOG" id="KOG3572">
    <property type="taxonomic scope" value="Eukaryota"/>
</dbReference>
<dbReference type="Pfam" id="PF12257">
    <property type="entry name" value="IML1"/>
    <property type="match status" value="1"/>
</dbReference>
<reference evidence="7 8" key="1">
    <citation type="journal article" date="2011" name="G3 (Bethesda)">
        <title>Genome evolution in the Eremothecium clade of the Saccharomyces complex revealed by comparative genomics.</title>
        <authorList>
            <person name="Wendland J."/>
            <person name="Walther A."/>
        </authorList>
    </citation>
    <scope>NUCLEOTIDE SEQUENCE [LARGE SCALE GENOMIC DNA]</scope>
    <source>
        <strain evidence="8">CBS 270.75 / DBVPG 7215 / KCTC 17166 / NRRL Y-17582</strain>
    </source>
</reference>
<dbReference type="RefSeq" id="XP_003646744.1">
    <property type="nucleotide sequence ID" value="XM_003646696.1"/>
</dbReference>
<dbReference type="KEGG" id="erc:Ecym_5150"/>
<sequence length="1575" mass="180150">MEQTNYLESALIVTAIPAKTFSIKRVPIHTPMQSNAPQFSNLRSGSITLGSFNSKSIASDTNNSEPTPMTESSTTKQVKNLIIENNTLTIGDGMKRAFGARLQMDTSGLKVRRRVDQEELENALRTPISGELFNESRNRSYQLELGFHNSSKSDDCCVLVDLNQFPGAKEGDLAELRTYHHSPSSRDKKLYFKVQNFDPETRRRLPNANISVLTGQLQQLLDLPSRSAVWVKLKSKDHQADLVELHVKDCYVNRGDMWCLLSKLTDSCVFLGQRITYINSIRLIAKGVYRNGKKVISGYIGNNTKVIFRSESARLIFLIQITEEMWHFEQNGEKTFHKVVNSLFPKIFKKWKDIGTHHTITIVFCASIHESGESYRNLPPGVRLKNTRDYFRIVVDQVNILYWSEIMKTLRKEFMRITSDLRNGQTDDGRSVIRGGFTPVIKSNILETINFATTLLADPFKQPDLRHTTTHIILVSPGSGLYDVDYDLLKITCKKLLSLEVTADLICLSRAPLHIVPLFRYIDYQGKLHYCAPTWLSISFWNDSARSLRDWQPRCKIYGVQMMGMTEQSVHTDIALGYLNSRLDADSVVHFMDQYDKKVFDVSNYYPTYNTVQSPEFIEENSIEEAATHSRLTNEVQSILWKPPRTSIPLVEPPNTQSVVVSLQQPGNITNFSDDELTDTSSSTSSPDAIESLALASLKNMAYSAQGLTKRIVSRLIRDIKTRKGRNSLTSNSEQQLRRSAYNILSNTKNFDPQSPNSNHFYVSKHNFRPFDSDRRSSPPLENVSIQDSITIGSPNNSFVFDKKPIATDESSKKDMKLERYIKEKSLTDTLIHIENPSNPVSSEVANMLIPERWKDVYPRYVAKKYSKWRSFTTPAELPITMTQFPSISDFESNFIFRNHSVSLNIDREVFGQSTFDLLRDMIYTRLLAGFQICTSEVIKNVESMKNNDRNVPEIAKSLSKDNYMNALYYMILDNEIHRISCGYNGTIDVQRFLRRTETKIIDSIAKYNPLVKTRYETSYRESPIDPLRTTRSSLRWNQLDQVLAGYDDPMLDSKKIKFRSKFVILPADIPPNTISSTINGKKETLSGEEIRLEGLRKLISSISKSRLNGNWDTDSVVSRKEELLPEVHFYTGSLFEFLEEQSDTLRHLGNSTKRSILEEGKLCKDIELSKLAQELQFGDRPLKLINRKWHFKNHKNCFIGLEFVNWLIENFSDIDTRDEAVAYGQQLMGDGLFHHVESRHGFLDGHYFYQIYPQYAGVSLEKKSSNEVSTSTDSQQATRRMSISTTSSKHASNTPIPLVTKAPEASLLGKSVEDNNSTRTLLISTAIDINLDLSGNSDKLETCTVHYDRVHNPEHCFHIRLEWLTATPKLIDDLINNWSRLCERYGLRLVEVPWNELCTLPSFNPSHSFVETSLAINPWKDPEFKDEELFAYQKYFYHVSLLEHFGFLLDNRASKILQKDELPYNVVYSWGKPTFKYAQFIHNTGACMAEIRENGDLFLAPNNAYISRINIGSVVGNLHAPPKFALNSGSVMLTFKQTCDDYTKLRHVFLSAKEKWLEHKDSIKEPEVLGKQSE</sequence>
<feature type="region of interest" description="Disordered" evidence="5">
    <location>
        <begin position="1267"/>
        <end position="1297"/>
    </location>
</feature>
<evidence type="ECO:0000256" key="3">
    <source>
        <dbReference type="ARBA" id="ARBA00018529"/>
    </source>
</evidence>
<dbReference type="InterPro" id="IPR027244">
    <property type="entry name" value="IML1"/>
</dbReference>
<dbReference type="PANTHER" id="PTHR13179">
    <property type="entry name" value="DEP DOMAIN CONTAINING PROTEIN 5"/>
    <property type="match status" value="1"/>
</dbReference>
<organism evidence="7 8">
    <name type="scientific">Eremothecium cymbalariae (strain CBS 270.75 / DBVPG 7215 / KCTC 17166 / NRRL Y-17582)</name>
    <name type="common">Yeast</name>
    <dbReference type="NCBI Taxonomy" id="931890"/>
    <lineage>
        <taxon>Eukaryota</taxon>
        <taxon>Fungi</taxon>
        <taxon>Dikarya</taxon>
        <taxon>Ascomycota</taxon>
        <taxon>Saccharomycotina</taxon>
        <taxon>Saccharomycetes</taxon>
        <taxon>Saccharomycetales</taxon>
        <taxon>Saccharomycetaceae</taxon>
        <taxon>Eremothecium</taxon>
    </lineage>
</organism>
<dbReference type="GO" id="GO:0010508">
    <property type="term" value="P:positive regulation of autophagy"/>
    <property type="evidence" value="ECO:0007669"/>
    <property type="project" value="EnsemblFungi"/>
</dbReference>
<accession>I6NCY5</accession>
<evidence type="ECO:0000256" key="4">
    <source>
        <dbReference type="ARBA" id="ARBA00021881"/>
    </source>
</evidence>
<dbReference type="SMART" id="SM00049">
    <property type="entry name" value="DEP"/>
    <property type="match status" value="1"/>
</dbReference>
<dbReference type="OrthoDB" id="39497at2759"/>
<gene>
    <name evidence="7" type="ordered locus">Ecym_5150</name>
</gene>
<dbReference type="GO" id="GO:0005774">
    <property type="term" value="C:vacuolar membrane"/>
    <property type="evidence" value="ECO:0007669"/>
    <property type="project" value="UniProtKB-SubCell"/>
</dbReference>
<name>I6NCY5_ERECY</name>
<evidence type="ECO:0000256" key="5">
    <source>
        <dbReference type="SAM" id="MobiDB-lite"/>
    </source>
</evidence>
<dbReference type="OMA" id="RTWHFKR"/>
<dbReference type="GO" id="GO:0005096">
    <property type="term" value="F:GTPase activator activity"/>
    <property type="evidence" value="ECO:0007669"/>
    <property type="project" value="EnsemblFungi"/>
</dbReference>
<evidence type="ECO:0000259" key="6">
    <source>
        <dbReference type="PROSITE" id="PS50186"/>
    </source>
</evidence>
<comment type="similarity">
    <text evidence="2">Belongs to the IML1 family.</text>
</comment>
<feature type="compositionally biased region" description="Low complexity" evidence="5">
    <location>
        <begin position="64"/>
        <end position="75"/>
    </location>
</feature>
<dbReference type="GO" id="GO:1904262">
    <property type="term" value="P:negative regulation of TORC1 signaling"/>
    <property type="evidence" value="ECO:0007669"/>
    <property type="project" value="EnsemblFungi"/>
</dbReference>
<dbReference type="Proteomes" id="UP000006790">
    <property type="component" value="Chromosome 5"/>
</dbReference>
<dbReference type="Pfam" id="PF00610">
    <property type="entry name" value="DEP"/>
    <property type="match status" value="1"/>
</dbReference>
<dbReference type="InterPro" id="IPR048255">
    <property type="entry name" value="IML1_N"/>
</dbReference>
<evidence type="ECO:0000256" key="2">
    <source>
        <dbReference type="ARBA" id="ARBA00005643"/>
    </source>
</evidence>
<dbReference type="InterPro" id="IPR036390">
    <property type="entry name" value="WH_DNA-bd_sf"/>
</dbReference>
<dbReference type="GO" id="GO:0006995">
    <property type="term" value="P:cellular response to nitrogen starvation"/>
    <property type="evidence" value="ECO:0007669"/>
    <property type="project" value="EnsemblFungi"/>
</dbReference>
<dbReference type="Gene3D" id="1.10.10.10">
    <property type="entry name" value="Winged helix-like DNA-binding domain superfamily/Winged helix DNA-binding domain"/>
    <property type="match status" value="1"/>
</dbReference>
<dbReference type="GO" id="GO:0034599">
    <property type="term" value="P:cellular response to oxidative stress"/>
    <property type="evidence" value="ECO:0007669"/>
    <property type="project" value="EnsemblFungi"/>
</dbReference>
<dbReference type="InParanoid" id="I6NCY5"/>
<dbReference type="CDD" id="cd04449">
    <property type="entry name" value="DEP_DEPDC5-like"/>
    <property type="match status" value="1"/>
</dbReference>
<dbReference type="Pfam" id="PF19418">
    <property type="entry name" value="DEPDC5_CTD"/>
    <property type="match status" value="1"/>
</dbReference>